<dbReference type="EMBL" id="JAHBMH010000062">
    <property type="protein sequence ID" value="KAK1934967.1"/>
    <property type="molecule type" value="Genomic_DNA"/>
</dbReference>
<gene>
    <name evidence="1" type="ORF">X943_003974</name>
</gene>
<proteinExistence type="predicted"/>
<keyword evidence="2" id="KW-1185">Reference proteome</keyword>
<protein>
    <submittedName>
        <fullName evidence="1">Uncharacterized protein</fullName>
    </submittedName>
</protein>
<reference evidence="1" key="1">
    <citation type="journal article" date="2014" name="Nucleic Acids Res.">
        <title>The evolutionary dynamics of variant antigen genes in Babesia reveal a history of genomic innovation underlying host-parasite interaction.</title>
        <authorList>
            <person name="Jackson A.P."/>
            <person name="Otto T.D."/>
            <person name="Darby A."/>
            <person name="Ramaprasad A."/>
            <person name="Xia D."/>
            <person name="Echaide I.E."/>
            <person name="Farber M."/>
            <person name="Gahlot S."/>
            <person name="Gamble J."/>
            <person name="Gupta D."/>
            <person name="Gupta Y."/>
            <person name="Jackson L."/>
            <person name="Malandrin L."/>
            <person name="Malas T.B."/>
            <person name="Moussa E."/>
            <person name="Nair M."/>
            <person name="Reid A.J."/>
            <person name="Sanders M."/>
            <person name="Sharma J."/>
            <person name="Tracey A."/>
            <person name="Quail M.A."/>
            <person name="Weir W."/>
            <person name="Wastling J.M."/>
            <person name="Hall N."/>
            <person name="Willadsen P."/>
            <person name="Lingelbach K."/>
            <person name="Shiels B."/>
            <person name="Tait A."/>
            <person name="Berriman M."/>
            <person name="Allred D.R."/>
            <person name="Pain A."/>
        </authorList>
    </citation>
    <scope>NUCLEOTIDE SEQUENCE</scope>
    <source>
        <strain evidence="1">1802A</strain>
    </source>
</reference>
<dbReference type="Proteomes" id="UP001195914">
    <property type="component" value="Unassembled WGS sequence"/>
</dbReference>
<reference evidence="1" key="2">
    <citation type="submission" date="2021-05" db="EMBL/GenBank/DDBJ databases">
        <authorList>
            <person name="Pain A."/>
        </authorList>
    </citation>
    <scope>NUCLEOTIDE SEQUENCE</scope>
    <source>
        <strain evidence="1">1802A</strain>
    </source>
</reference>
<name>A0AAD9GAV6_BABDI</name>
<evidence type="ECO:0000313" key="1">
    <source>
        <dbReference type="EMBL" id="KAK1934967.1"/>
    </source>
</evidence>
<comment type="caution">
    <text evidence="1">The sequence shown here is derived from an EMBL/GenBank/DDBJ whole genome shotgun (WGS) entry which is preliminary data.</text>
</comment>
<sequence>MMGIPRQWQVNEVLSHIMDAYDRILNWDEMIFDKVKQDEGSIDQHNMKRHQVEWCRKIGLQKFVLLFGNNGVAVNGIPFQFPRNMDFNSGPVSHGRAPSNTNEHPDAMGLMIFESEPQALQFWTSMSSNCIKAYPSTIMVCPDPSGWRIYTEALSLWFQGDAILQTVSSGAGTNPAKDRHAEDLLPVLTHKTPEEPTQKQKPVSQLTFIAPFVANPTDAVAISNALTNMGIRCMYHKPSKIMSLQFPSETLFSSLAVGHRYFIAPSGSRVHCCYIRCIGKLLPIVKRINVEHISNAVEKNKGTPPKPSKFKPPTVGIISFDTKRVQ</sequence>
<organism evidence="1 2">
    <name type="scientific">Babesia divergens</name>
    <dbReference type="NCBI Taxonomy" id="32595"/>
    <lineage>
        <taxon>Eukaryota</taxon>
        <taxon>Sar</taxon>
        <taxon>Alveolata</taxon>
        <taxon>Apicomplexa</taxon>
        <taxon>Aconoidasida</taxon>
        <taxon>Piroplasmida</taxon>
        <taxon>Babesiidae</taxon>
        <taxon>Babesia</taxon>
    </lineage>
</organism>
<evidence type="ECO:0000313" key="2">
    <source>
        <dbReference type="Proteomes" id="UP001195914"/>
    </source>
</evidence>
<accession>A0AAD9GAV6</accession>
<dbReference type="AlphaFoldDB" id="A0AAD9GAV6"/>